<evidence type="ECO:0000256" key="10">
    <source>
        <dbReference type="PROSITE-ProRule" id="PRU00473"/>
    </source>
</evidence>
<reference evidence="13" key="1">
    <citation type="journal article" date="2014" name="Int. J. Syst. Evol. Microbiol.">
        <title>Complete genome of a new Firmicutes species belonging to the dominant human colonic microbiota ('Ruminococcus bicirculans') reveals two chromosomes and a selective capacity to utilize plant glucans.</title>
        <authorList>
            <consortium name="NISC Comparative Sequencing Program"/>
            <person name="Wegmann U."/>
            <person name="Louis P."/>
            <person name="Goesmann A."/>
            <person name="Henrissat B."/>
            <person name="Duncan S.H."/>
            <person name="Flint H.J."/>
        </authorList>
    </citation>
    <scope>NUCLEOTIDE SEQUENCE</scope>
    <source>
        <strain evidence="13">CECT 7703</strain>
    </source>
</reference>
<dbReference type="Pfam" id="PF13505">
    <property type="entry name" value="OMP_b-brl"/>
    <property type="match status" value="1"/>
</dbReference>
<evidence type="ECO:0000256" key="9">
    <source>
        <dbReference type="ARBA" id="ARBA00023237"/>
    </source>
</evidence>
<keyword evidence="2" id="KW-0813">Transport</keyword>
<evidence type="ECO:0000256" key="8">
    <source>
        <dbReference type="ARBA" id="ARBA00023136"/>
    </source>
</evidence>
<evidence type="ECO:0000313" key="14">
    <source>
        <dbReference type="Proteomes" id="UP001180081"/>
    </source>
</evidence>
<evidence type="ECO:0000256" key="2">
    <source>
        <dbReference type="ARBA" id="ARBA00022448"/>
    </source>
</evidence>
<proteinExistence type="predicted"/>
<keyword evidence="6" id="KW-0406">Ion transport</keyword>
<keyword evidence="14" id="KW-1185">Reference proteome</keyword>
<dbReference type="PROSITE" id="PS01068">
    <property type="entry name" value="OMPA_1"/>
    <property type="match status" value="1"/>
</dbReference>
<keyword evidence="5 11" id="KW-0732">Signal</keyword>
<name>A0ABT8B1T3_9NEIS</name>
<dbReference type="PRINTS" id="PR01021">
    <property type="entry name" value="OMPADOMAIN"/>
</dbReference>
<dbReference type="InterPro" id="IPR011250">
    <property type="entry name" value="OMP/PagP_B-barrel"/>
</dbReference>
<evidence type="ECO:0000256" key="7">
    <source>
        <dbReference type="ARBA" id="ARBA00023114"/>
    </source>
</evidence>
<dbReference type="Gene3D" id="3.30.1330.60">
    <property type="entry name" value="OmpA-like domain"/>
    <property type="match status" value="1"/>
</dbReference>
<keyword evidence="7" id="KW-0626">Porin</keyword>
<feature type="chain" id="PRO_5047061111" evidence="11">
    <location>
        <begin position="25"/>
        <end position="357"/>
    </location>
</feature>
<evidence type="ECO:0000256" key="1">
    <source>
        <dbReference type="ARBA" id="ARBA00004571"/>
    </source>
</evidence>
<dbReference type="InterPro" id="IPR050330">
    <property type="entry name" value="Bact_OuterMem_StrucFunc"/>
</dbReference>
<dbReference type="CDD" id="cd07185">
    <property type="entry name" value="OmpA_C-like"/>
    <property type="match status" value="1"/>
</dbReference>
<dbReference type="Pfam" id="PF00691">
    <property type="entry name" value="OmpA"/>
    <property type="match status" value="1"/>
</dbReference>
<feature type="signal peptide" evidence="11">
    <location>
        <begin position="1"/>
        <end position="24"/>
    </location>
</feature>
<feature type="domain" description="OmpA-like" evidence="12">
    <location>
        <begin position="230"/>
        <end position="353"/>
    </location>
</feature>
<evidence type="ECO:0000256" key="5">
    <source>
        <dbReference type="ARBA" id="ARBA00022729"/>
    </source>
</evidence>
<dbReference type="PROSITE" id="PS51257">
    <property type="entry name" value="PROKAR_LIPOPROTEIN"/>
    <property type="match status" value="1"/>
</dbReference>
<dbReference type="InterPro" id="IPR027385">
    <property type="entry name" value="Beta-barrel_OMP"/>
</dbReference>
<dbReference type="SUPFAM" id="SSF103088">
    <property type="entry name" value="OmpA-like"/>
    <property type="match status" value="1"/>
</dbReference>
<sequence length="357" mass="39009">MNHIKSIALAVSLLGCSAASMALAQDSRYGSAPGSYNYYNASWYVAPSVISMDPDSRFGTGHRGTGGALRLGKPVSPDWDIQFGPAAARVHDGGQRYRQVTVGIDALYVMSREDFRPFLLLGLGAEYDKAGMHGAEAQRTSPYINAGLGFQYGFDNQWGMQADVRRARSYLGGNDFSFDRASTTVLSLGLTYAFDKPRTPAPVARMVAPPEPVMMPARVAFATAPEAPTPQFERYSLSSTELFEFDSAELGVLQPKLDEIANALSHNQQIGEIVITGHTDRLGTAFYNQALSQRRAEAVKAYLVNRAVAADRLLAVGRGESQPVVDCRQQGRTELIHCLEGNRRVVIERIELERPSQ</sequence>
<reference evidence="13" key="2">
    <citation type="submission" date="2023-06" db="EMBL/GenBank/DDBJ databases">
        <authorList>
            <person name="Lucena T."/>
            <person name="Sun Q."/>
        </authorList>
    </citation>
    <scope>NUCLEOTIDE SEQUENCE</scope>
    <source>
        <strain evidence="13">CECT 7703</strain>
    </source>
</reference>
<keyword evidence="3" id="KW-1134">Transmembrane beta strand</keyword>
<dbReference type="SUPFAM" id="SSF56925">
    <property type="entry name" value="OMPA-like"/>
    <property type="match status" value="1"/>
</dbReference>
<dbReference type="PANTHER" id="PTHR30329">
    <property type="entry name" value="STATOR ELEMENT OF FLAGELLAR MOTOR COMPLEX"/>
    <property type="match status" value="1"/>
</dbReference>
<gene>
    <name evidence="13" type="ORF">QWZ03_01795</name>
</gene>
<protein>
    <submittedName>
        <fullName evidence="13">OmpA family protein</fullName>
    </submittedName>
</protein>
<dbReference type="EMBL" id="JAUFPU010000002">
    <property type="protein sequence ID" value="MDN3575503.1"/>
    <property type="molecule type" value="Genomic_DNA"/>
</dbReference>
<comment type="subcellular location">
    <subcellularLocation>
        <location evidence="1">Cell outer membrane</location>
        <topology evidence="1">Multi-pass membrane protein</topology>
    </subcellularLocation>
</comment>
<organism evidence="13 14">
    <name type="scientific">Chitinimonas viridis</name>
    <dbReference type="NCBI Taxonomy" id="664880"/>
    <lineage>
        <taxon>Bacteria</taxon>
        <taxon>Pseudomonadati</taxon>
        <taxon>Pseudomonadota</taxon>
        <taxon>Betaproteobacteria</taxon>
        <taxon>Neisseriales</taxon>
        <taxon>Chitinibacteraceae</taxon>
        <taxon>Chitinimonas</taxon>
    </lineage>
</organism>
<evidence type="ECO:0000256" key="6">
    <source>
        <dbReference type="ARBA" id="ARBA00023065"/>
    </source>
</evidence>
<evidence type="ECO:0000256" key="11">
    <source>
        <dbReference type="SAM" id="SignalP"/>
    </source>
</evidence>
<accession>A0ABT8B1T3</accession>
<dbReference type="InterPro" id="IPR006664">
    <property type="entry name" value="OMP_bac"/>
</dbReference>
<dbReference type="Gene3D" id="2.40.160.20">
    <property type="match status" value="1"/>
</dbReference>
<keyword evidence="4" id="KW-0812">Transmembrane</keyword>
<dbReference type="RefSeq" id="WP_290331161.1">
    <property type="nucleotide sequence ID" value="NZ_JAUFPU010000002.1"/>
</dbReference>
<keyword evidence="8 10" id="KW-0472">Membrane</keyword>
<dbReference type="PROSITE" id="PS51123">
    <property type="entry name" value="OMPA_2"/>
    <property type="match status" value="1"/>
</dbReference>
<dbReference type="InterPro" id="IPR006665">
    <property type="entry name" value="OmpA-like"/>
</dbReference>
<dbReference type="InterPro" id="IPR006690">
    <property type="entry name" value="OMPA-like_CS"/>
</dbReference>
<dbReference type="PRINTS" id="PR01023">
    <property type="entry name" value="NAFLGMOTY"/>
</dbReference>
<evidence type="ECO:0000313" key="13">
    <source>
        <dbReference type="EMBL" id="MDN3575503.1"/>
    </source>
</evidence>
<dbReference type="PANTHER" id="PTHR30329:SF21">
    <property type="entry name" value="LIPOPROTEIN YIAD-RELATED"/>
    <property type="match status" value="1"/>
</dbReference>
<evidence type="ECO:0000256" key="3">
    <source>
        <dbReference type="ARBA" id="ARBA00022452"/>
    </source>
</evidence>
<dbReference type="Proteomes" id="UP001180081">
    <property type="component" value="Unassembled WGS sequence"/>
</dbReference>
<keyword evidence="9" id="KW-0998">Cell outer membrane</keyword>
<evidence type="ECO:0000256" key="4">
    <source>
        <dbReference type="ARBA" id="ARBA00022692"/>
    </source>
</evidence>
<evidence type="ECO:0000259" key="12">
    <source>
        <dbReference type="PROSITE" id="PS51123"/>
    </source>
</evidence>
<dbReference type="InterPro" id="IPR036737">
    <property type="entry name" value="OmpA-like_sf"/>
</dbReference>
<comment type="caution">
    <text evidence="13">The sequence shown here is derived from an EMBL/GenBank/DDBJ whole genome shotgun (WGS) entry which is preliminary data.</text>
</comment>